<evidence type="ECO:0000313" key="4">
    <source>
        <dbReference type="Proteomes" id="UP001603857"/>
    </source>
</evidence>
<reference evidence="3 4" key="1">
    <citation type="submission" date="2024-08" db="EMBL/GenBank/DDBJ databases">
        <title>Insights into the chromosomal genome structure of Flemingia macrophylla.</title>
        <authorList>
            <person name="Ding Y."/>
            <person name="Zhao Y."/>
            <person name="Bi W."/>
            <person name="Wu M."/>
            <person name="Zhao G."/>
            <person name="Gong Y."/>
            <person name="Li W."/>
            <person name="Zhang P."/>
        </authorList>
    </citation>
    <scope>NUCLEOTIDE SEQUENCE [LARGE SCALE GENOMIC DNA]</scope>
    <source>
        <strain evidence="3">DYQJB</strain>
        <tissue evidence="3">Leaf</tissue>
    </source>
</reference>
<evidence type="ECO:0000313" key="3">
    <source>
        <dbReference type="EMBL" id="KAL2326873.1"/>
    </source>
</evidence>
<dbReference type="Proteomes" id="UP001603857">
    <property type="component" value="Unassembled WGS sequence"/>
</dbReference>
<dbReference type="Pfam" id="PF04043">
    <property type="entry name" value="PMEI"/>
    <property type="match status" value="1"/>
</dbReference>
<dbReference type="Pfam" id="PF22486">
    <property type="entry name" value="MATH_2"/>
    <property type="match status" value="1"/>
</dbReference>
<dbReference type="PANTHER" id="PTHR46236:SF35">
    <property type="entry name" value="MATH DOMAIN-CONTAINING PROTEIN"/>
    <property type="match status" value="1"/>
</dbReference>
<feature type="domain" description="MATH" evidence="2">
    <location>
        <begin position="1"/>
        <end position="105"/>
    </location>
</feature>
<organism evidence="3 4">
    <name type="scientific">Flemingia macrophylla</name>
    <dbReference type="NCBI Taxonomy" id="520843"/>
    <lineage>
        <taxon>Eukaryota</taxon>
        <taxon>Viridiplantae</taxon>
        <taxon>Streptophyta</taxon>
        <taxon>Embryophyta</taxon>
        <taxon>Tracheophyta</taxon>
        <taxon>Spermatophyta</taxon>
        <taxon>Magnoliopsida</taxon>
        <taxon>eudicotyledons</taxon>
        <taxon>Gunneridae</taxon>
        <taxon>Pentapetalae</taxon>
        <taxon>rosids</taxon>
        <taxon>fabids</taxon>
        <taxon>Fabales</taxon>
        <taxon>Fabaceae</taxon>
        <taxon>Papilionoideae</taxon>
        <taxon>50 kb inversion clade</taxon>
        <taxon>NPAAA clade</taxon>
        <taxon>indigoferoid/millettioid clade</taxon>
        <taxon>Phaseoleae</taxon>
        <taxon>Flemingia</taxon>
    </lineage>
</organism>
<name>A0ABD1LTQ3_9FABA</name>
<dbReference type="SUPFAM" id="SSF101148">
    <property type="entry name" value="Plant invertase/pectin methylesterase inhibitor"/>
    <property type="match status" value="1"/>
</dbReference>
<dbReference type="Gene3D" id="2.60.210.10">
    <property type="entry name" value="Apoptosis, Tumor Necrosis Factor Receptor Associated Protein 2, Chain A"/>
    <property type="match status" value="2"/>
</dbReference>
<keyword evidence="1" id="KW-0175">Coiled coil</keyword>
<dbReference type="PROSITE" id="PS50144">
    <property type="entry name" value="MATH"/>
    <property type="match status" value="1"/>
</dbReference>
<dbReference type="PANTHER" id="PTHR46236">
    <property type="entry name" value="TRAF-LIKE SUPERFAMILY PROTEIN"/>
    <property type="match status" value="1"/>
</dbReference>
<dbReference type="Gene3D" id="1.20.140.40">
    <property type="entry name" value="Invertase/pectin methylesterase inhibitor family protein"/>
    <property type="match status" value="1"/>
</dbReference>
<accession>A0ABD1LTQ3</accession>
<dbReference type="SUPFAM" id="SSF49599">
    <property type="entry name" value="TRAF domain-like"/>
    <property type="match status" value="1"/>
</dbReference>
<dbReference type="EMBL" id="JBGMDY010000007">
    <property type="protein sequence ID" value="KAL2326873.1"/>
    <property type="molecule type" value="Genomic_DNA"/>
</dbReference>
<dbReference type="InterPro" id="IPR006501">
    <property type="entry name" value="Pectinesterase_inhib_dom"/>
</dbReference>
<dbReference type="InterPro" id="IPR035513">
    <property type="entry name" value="Invertase/methylesterase_inhib"/>
</dbReference>
<gene>
    <name evidence="3" type="ORF">Fmac_020300</name>
</gene>
<comment type="caution">
    <text evidence="3">The sequence shown here is derived from an EMBL/GenBank/DDBJ whole genome shotgun (WGS) entry which is preliminary data.</text>
</comment>
<sequence length="368" mass="42232">MTCSCVFPLHSLHALKWDLNVPDSFDKTRRHFLLPEIPQKRHFAQTHSLTRGTHHLRTATEQQREHLFNARDIDWGFSRLIPLDELWEPSNGFLVNDTCIIEVEILVSKPKHGNQLDPPNNKIHDKPLKHIDHPLHEEMFTTFGKLVDFKGLGKIEQDFIPLLEEVCSQHPSLINNQKKRTHRRILIKPKGKNGKDLSIFLDAGADLANLPDDWNKFAKFKLAVVNQVDEKKTKIKAIRLNSRLVQRITPSLAISIKHHKGQRPLLITTKVRVFKPRPVMLMYHTPCSMLNLSKALNELQHLCAGTFEWQMSNAQTWTNASLTNSNACLDSFNVSITALKLEMKRRVTDLGMLTSNALYMITRLGYTG</sequence>
<dbReference type="AlphaFoldDB" id="A0ABD1LTQ3"/>
<evidence type="ECO:0000256" key="1">
    <source>
        <dbReference type="ARBA" id="ARBA00023054"/>
    </source>
</evidence>
<dbReference type="InterPro" id="IPR008974">
    <property type="entry name" value="TRAF-like"/>
</dbReference>
<keyword evidence="4" id="KW-1185">Reference proteome</keyword>
<evidence type="ECO:0000259" key="2">
    <source>
        <dbReference type="PROSITE" id="PS50144"/>
    </source>
</evidence>
<dbReference type="CDD" id="cd00121">
    <property type="entry name" value="MATH"/>
    <property type="match status" value="1"/>
</dbReference>
<dbReference type="InterPro" id="IPR002083">
    <property type="entry name" value="MATH/TRAF_dom"/>
</dbReference>
<dbReference type="InterPro" id="IPR050804">
    <property type="entry name" value="MCC"/>
</dbReference>
<dbReference type="CDD" id="cd15798">
    <property type="entry name" value="PMEI-like_3"/>
    <property type="match status" value="1"/>
</dbReference>
<protein>
    <recommendedName>
        <fullName evidence="2">MATH domain-containing protein</fullName>
    </recommendedName>
</protein>
<proteinExistence type="predicted"/>